<evidence type="ECO:0000313" key="2">
    <source>
        <dbReference type="EMBL" id="KAK1170118.1"/>
    </source>
</evidence>
<protein>
    <submittedName>
        <fullName evidence="2">Ubiquitin carboxyl-terminal hydrolase 47-like</fullName>
    </submittedName>
</protein>
<name>A0AAD8G995_ACIOX</name>
<dbReference type="InterPro" id="IPR038765">
    <property type="entry name" value="Papain-like_cys_pep_sf"/>
</dbReference>
<organism evidence="2 3">
    <name type="scientific">Acipenser oxyrinchus oxyrinchus</name>
    <dbReference type="NCBI Taxonomy" id="40147"/>
    <lineage>
        <taxon>Eukaryota</taxon>
        <taxon>Metazoa</taxon>
        <taxon>Chordata</taxon>
        <taxon>Craniata</taxon>
        <taxon>Vertebrata</taxon>
        <taxon>Euteleostomi</taxon>
        <taxon>Actinopterygii</taxon>
        <taxon>Chondrostei</taxon>
        <taxon>Acipenseriformes</taxon>
        <taxon>Acipenseridae</taxon>
        <taxon>Acipenser</taxon>
    </lineage>
</organism>
<proteinExistence type="predicted"/>
<dbReference type="Pfam" id="PF00443">
    <property type="entry name" value="UCH"/>
    <property type="match status" value="1"/>
</dbReference>
<comment type="caution">
    <text evidence="2">The sequence shown here is derived from an EMBL/GenBank/DDBJ whole genome shotgun (WGS) entry which is preliminary data.</text>
</comment>
<dbReference type="PANTHER" id="PTHR24006">
    <property type="entry name" value="UBIQUITIN CARBOXYL-TERMINAL HYDROLASE"/>
    <property type="match status" value="1"/>
</dbReference>
<dbReference type="InterPro" id="IPR018200">
    <property type="entry name" value="USP_CS"/>
</dbReference>
<dbReference type="GO" id="GO:0005634">
    <property type="term" value="C:nucleus"/>
    <property type="evidence" value="ECO:0007669"/>
    <property type="project" value="TreeGrafter"/>
</dbReference>
<dbReference type="EMBL" id="JAGXEW010000007">
    <property type="protein sequence ID" value="KAK1170118.1"/>
    <property type="molecule type" value="Genomic_DNA"/>
</dbReference>
<keyword evidence="2" id="KW-0378">Hydrolase</keyword>
<dbReference type="Proteomes" id="UP001230051">
    <property type="component" value="Unassembled WGS sequence"/>
</dbReference>
<sequence>MGNIAVNRSAFPEEHGTHQVKVTGIKNLGSTCYMNTLIQSLFVTPVFRIKINESLNVDESIASDLQDIFIKLEQGVHSVEPYRLARSLDQMHWAVNRQQDIEEFFHMVINAIDDTEIRKVYEMGIVNSLSCTGCKHEMIKETANLDISLTLKASSNEYFKHLEEALRHFVKNETMQGDDKPFCGSCKTKQVMIRKASFSTLPPVLVIHLNRFTHDSWKHENMKLEQPLLIPETLTFKKESEVYVPVCNSSEEFDEVWDPYTTESSEASHWIHSAEPSSIPVDCVHYELFSISVHAGNLDCGHYYAFIKHHEDRQWYICDDTSIRKTHWNYIQEKLRMNDLRWLDAHSVTGRSQSYSRDASAGAKAEVRLDPSQAAQPFHYQHCCCATSEVRLDPSHAAQPFHYQHCSCATSEVRLDPSQAAQPFHYQHCCCATSEVRLDPSQAAQPFHYQHCCCATSEVRLDPSQAAQPFHYQHCSCATSEVRLDPSQAAQPFHYQHCCCATSEVRLDPSQAAQPFHYQHCCCATSEVRLDPSHAAQPFHYQHCSCATSEVRLDPSQAAQPFHYQHCCCATSEVRLDPSHAAQPFHYQHCCCATSEVRLDPSHAAQPFHYQHCSCATSEVRLDPSQAAQPFHYQHCSCATSEVRLDPSQAAQPFHYQHCSCATSEVRLDPSQAAQPFHYQHCCCATSEVRLVPSHAAQPFHYQHCSCATSEVRLDPSQAAQPFHYQHCCCATSEVRLDPSHAAQPFHYQHCSCATNALQNTVSTSSLIY</sequence>
<evidence type="ECO:0000259" key="1">
    <source>
        <dbReference type="PROSITE" id="PS50235"/>
    </source>
</evidence>
<gene>
    <name evidence="2" type="primary">Usp47</name>
    <name evidence="2" type="ORF">AOXY_G9089</name>
</gene>
<dbReference type="InterPro" id="IPR050164">
    <property type="entry name" value="Peptidase_C19"/>
</dbReference>
<keyword evidence="3" id="KW-1185">Reference proteome</keyword>
<dbReference type="SUPFAM" id="SSF54001">
    <property type="entry name" value="Cysteine proteinases"/>
    <property type="match status" value="1"/>
</dbReference>
<evidence type="ECO:0000313" key="3">
    <source>
        <dbReference type="Proteomes" id="UP001230051"/>
    </source>
</evidence>
<reference evidence="2" key="1">
    <citation type="submission" date="2022-02" db="EMBL/GenBank/DDBJ databases">
        <title>Atlantic sturgeon de novo genome assembly.</title>
        <authorList>
            <person name="Stock M."/>
            <person name="Klopp C."/>
            <person name="Guiguen Y."/>
            <person name="Cabau C."/>
            <person name="Parinello H."/>
            <person name="Santidrian Yebra-Pimentel E."/>
            <person name="Kuhl H."/>
            <person name="Dirks R.P."/>
            <person name="Guessner J."/>
            <person name="Wuertz S."/>
            <person name="Du K."/>
            <person name="Schartl M."/>
        </authorList>
    </citation>
    <scope>NUCLEOTIDE SEQUENCE</scope>
    <source>
        <strain evidence="2">STURGEONOMICS-FGT-2020</strain>
        <tissue evidence="2">Whole blood</tissue>
    </source>
</reference>
<feature type="domain" description="USP" evidence="1">
    <location>
        <begin position="23"/>
        <end position="358"/>
    </location>
</feature>
<dbReference type="GO" id="GO:0004843">
    <property type="term" value="F:cysteine-type deubiquitinase activity"/>
    <property type="evidence" value="ECO:0007669"/>
    <property type="project" value="InterPro"/>
</dbReference>
<dbReference type="Gene3D" id="3.90.70.10">
    <property type="entry name" value="Cysteine proteinases"/>
    <property type="match status" value="1"/>
</dbReference>
<dbReference type="PROSITE" id="PS50235">
    <property type="entry name" value="USP_3"/>
    <property type="match status" value="1"/>
</dbReference>
<dbReference type="GO" id="GO:0016579">
    <property type="term" value="P:protein deubiquitination"/>
    <property type="evidence" value="ECO:0007669"/>
    <property type="project" value="InterPro"/>
</dbReference>
<dbReference type="GO" id="GO:0005829">
    <property type="term" value="C:cytosol"/>
    <property type="evidence" value="ECO:0007669"/>
    <property type="project" value="TreeGrafter"/>
</dbReference>
<dbReference type="InterPro" id="IPR001394">
    <property type="entry name" value="Peptidase_C19_UCH"/>
</dbReference>
<dbReference type="InterPro" id="IPR028889">
    <property type="entry name" value="USP"/>
</dbReference>
<dbReference type="AlphaFoldDB" id="A0AAD8G995"/>
<accession>A0AAD8G995</accession>
<dbReference type="PROSITE" id="PS00973">
    <property type="entry name" value="USP_2"/>
    <property type="match status" value="1"/>
</dbReference>